<feature type="modified residue" description="4-aspartylphosphate" evidence="3">
    <location>
        <position position="57"/>
    </location>
</feature>
<dbReference type="PANTHER" id="PTHR43214">
    <property type="entry name" value="TWO-COMPONENT RESPONSE REGULATOR"/>
    <property type="match status" value="1"/>
</dbReference>
<dbReference type="PRINTS" id="PR00038">
    <property type="entry name" value="HTHLUXR"/>
</dbReference>
<dbReference type="InterPro" id="IPR016032">
    <property type="entry name" value="Sig_transdc_resp-reg_C-effctor"/>
</dbReference>
<dbReference type="InterPro" id="IPR001789">
    <property type="entry name" value="Sig_transdc_resp-reg_receiver"/>
</dbReference>
<dbReference type="RefSeq" id="WP_237381427.1">
    <property type="nucleotide sequence ID" value="NZ_CP071793.1"/>
</dbReference>
<dbReference type="InterPro" id="IPR000792">
    <property type="entry name" value="Tscrpt_reg_LuxR_C"/>
</dbReference>
<evidence type="ECO:0000256" key="2">
    <source>
        <dbReference type="ARBA" id="ARBA00023125"/>
    </source>
</evidence>
<accession>A0A8A4TXP1</accession>
<dbReference type="CDD" id="cd17535">
    <property type="entry name" value="REC_NarL-like"/>
    <property type="match status" value="1"/>
</dbReference>
<dbReference type="CDD" id="cd06170">
    <property type="entry name" value="LuxR_C_like"/>
    <property type="match status" value="1"/>
</dbReference>
<protein>
    <submittedName>
        <fullName evidence="6">Response regulator transcription factor</fullName>
    </submittedName>
</protein>
<keyword evidence="1 3" id="KW-0597">Phosphoprotein</keyword>
<dbReference type="SUPFAM" id="SSF52172">
    <property type="entry name" value="CheY-like"/>
    <property type="match status" value="1"/>
</dbReference>
<reference evidence="6" key="1">
    <citation type="submission" date="2021-03" db="EMBL/GenBank/DDBJ databases">
        <title>Acanthopleuribacteraceae sp. M133.</title>
        <authorList>
            <person name="Wang G."/>
        </authorList>
    </citation>
    <scope>NUCLEOTIDE SEQUENCE</scope>
    <source>
        <strain evidence="6">M133</strain>
    </source>
</reference>
<dbReference type="GO" id="GO:0000160">
    <property type="term" value="P:phosphorelay signal transduction system"/>
    <property type="evidence" value="ECO:0007669"/>
    <property type="project" value="InterPro"/>
</dbReference>
<dbReference type="PROSITE" id="PS50043">
    <property type="entry name" value="HTH_LUXR_2"/>
    <property type="match status" value="1"/>
</dbReference>
<dbReference type="SUPFAM" id="SSF46894">
    <property type="entry name" value="C-terminal effector domain of the bipartite response regulators"/>
    <property type="match status" value="1"/>
</dbReference>
<dbReference type="InterPro" id="IPR058245">
    <property type="entry name" value="NreC/VraR/RcsB-like_REC"/>
</dbReference>
<dbReference type="GO" id="GO:0006355">
    <property type="term" value="P:regulation of DNA-templated transcription"/>
    <property type="evidence" value="ECO:0007669"/>
    <property type="project" value="InterPro"/>
</dbReference>
<gene>
    <name evidence="6" type="ORF">J3U87_02405</name>
</gene>
<dbReference type="PROSITE" id="PS50110">
    <property type="entry name" value="RESPONSE_REGULATORY"/>
    <property type="match status" value="1"/>
</dbReference>
<dbReference type="KEGG" id="scor:J3U87_02405"/>
<dbReference type="InterPro" id="IPR039420">
    <property type="entry name" value="WalR-like"/>
</dbReference>
<dbReference type="Pfam" id="PF00196">
    <property type="entry name" value="GerE"/>
    <property type="match status" value="1"/>
</dbReference>
<dbReference type="SMART" id="SM00421">
    <property type="entry name" value="HTH_LUXR"/>
    <property type="match status" value="1"/>
</dbReference>
<proteinExistence type="predicted"/>
<evidence type="ECO:0000259" key="5">
    <source>
        <dbReference type="PROSITE" id="PS50110"/>
    </source>
</evidence>
<dbReference type="Pfam" id="PF00072">
    <property type="entry name" value="Response_reg"/>
    <property type="match status" value="1"/>
</dbReference>
<dbReference type="GO" id="GO:0003677">
    <property type="term" value="F:DNA binding"/>
    <property type="evidence" value="ECO:0007669"/>
    <property type="project" value="UniProtKB-KW"/>
</dbReference>
<keyword evidence="7" id="KW-1185">Reference proteome</keyword>
<dbReference type="EMBL" id="CP071793">
    <property type="protein sequence ID" value="QTD51295.1"/>
    <property type="molecule type" value="Genomic_DNA"/>
</dbReference>
<evidence type="ECO:0000313" key="6">
    <source>
        <dbReference type="EMBL" id="QTD51295.1"/>
    </source>
</evidence>
<name>A0A8A4TXP1_SULCO</name>
<evidence type="ECO:0000259" key="4">
    <source>
        <dbReference type="PROSITE" id="PS50043"/>
    </source>
</evidence>
<evidence type="ECO:0000256" key="1">
    <source>
        <dbReference type="ARBA" id="ARBA00022553"/>
    </source>
</evidence>
<keyword evidence="2" id="KW-0238">DNA-binding</keyword>
<dbReference type="PANTHER" id="PTHR43214:SF43">
    <property type="entry name" value="TWO-COMPONENT RESPONSE REGULATOR"/>
    <property type="match status" value="1"/>
</dbReference>
<evidence type="ECO:0000256" key="3">
    <source>
        <dbReference type="PROSITE-ProRule" id="PRU00169"/>
    </source>
</evidence>
<dbReference type="Proteomes" id="UP000663929">
    <property type="component" value="Chromosome"/>
</dbReference>
<dbReference type="AlphaFoldDB" id="A0A8A4TXP1"/>
<feature type="domain" description="HTH luxR-type" evidence="4">
    <location>
        <begin position="149"/>
        <end position="214"/>
    </location>
</feature>
<sequence length="217" mass="24280">MTTPVPLLVADDHPIVRQGIVRVIEKDPAFRIVAECGDGNEAMATLRTGSVRIAVLDISMPGLSGLEIVKLATRERIPVQFLVLTMYRDEEYLEEAMDLGVKGYILKDSAIRELLAGLHAVAEGRYFISPLVSGFLVDRERRRKALSRDLPALADLTPSERNILRLIAENKTSKEIADTLIVSYRTVQNHRANICRKLGFRGHNRLLQFALEHRGAL</sequence>
<dbReference type="Gene3D" id="3.40.50.2300">
    <property type="match status" value="1"/>
</dbReference>
<evidence type="ECO:0000313" key="7">
    <source>
        <dbReference type="Proteomes" id="UP000663929"/>
    </source>
</evidence>
<feature type="domain" description="Response regulatory" evidence="5">
    <location>
        <begin position="6"/>
        <end position="122"/>
    </location>
</feature>
<dbReference type="SMART" id="SM00448">
    <property type="entry name" value="REC"/>
    <property type="match status" value="1"/>
</dbReference>
<organism evidence="6 7">
    <name type="scientific">Sulfidibacter corallicola</name>
    <dbReference type="NCBI Taxonomy" id="2818388"/>
    <lineage>
        <taxon>Bacteria</taxon>
        <taxon>Pseudomonadati</taxon>
        <taxon>Acidobacteriota</taxon>
        <taxon>Holophagae</taxon>
        <taxon>Acanthopleuribacterales</taxon>
        <taxon>Acanthopleuribacteraceae</taxon>
        <taxon>Sulfidibacter</taxon>
    </lineage>
</organism>
<dbReference type="InterPro" id="IPR011006">
    <property type="entry name" value="CheY-like_superfamily"/>
</dbReference>